<protein>
    <submittedName>
        <fullName evidence="1">Uncharacterized protein</fullName>
    </submittedName>
</protein>
<accession>A0AC60QLD2</accession>
<reference evidence="1 2" key="1">
    <citation type="journal article" date="2020" name="Cell">
        <title>Large-Scale Comparative Analyses of Tick Genomes Elucidate Their Genetic Diversity and Vector Capacities.</title>
        <authorList>
            <consortium name="Tick Genome and Microbiome Consortium (TIGMIC)"/>
            <person name="Jia N."/>
            <person name="Wang J."/>
            <person name="Shi W."/>
            <person name="Du L."/>
            <person name="Sun Y."/>
            <person name="Zhan W."/>
            <person name="Jiang J.F."/>
            <person name="Wang Q."/>
            <person name="Zhang B."/>
            <person name="Ji P."/>
            <person name="Bell-Sakyi L."/>
            <person name="Cui X.M."/>
            <person name="Yuan T.T."/>
            <person name="Jiang B.G."/>
            <person name="Yang W.F."/>
            <person name="Lam T.T."/>
            <person name="Chang Q.C."/>
            <person name="Ding S.J."/>
            <person name="Wang X.J."/>
            <person name="Zhu J.G."/>
            <person name="Ruan X.D."/>
            <person name="Zhao L."/>
            <person name="Wei J.T."/>
            <person name="Ye R.Z."/>
            <person name="Que T.C."/>
            <person name="Du C.H."/>
            <person name="Zhou Y.H."/>
            <person name="Cheng J.X."/>
            <person name="Dai P.F."/>
            <person name="Guo W.B."/>
            <person name="Han X.H."/>
            <person name="Huang E.J."/>
            <person name="Li L.F."/>
            <person name="Wei W."/>
            <person name="Gao Y.C."/>
            <person name="Liu J.Z."/>
            <person name="Shao H.Z."/>
            <person name="Wang X."/>
            <person name="Wang C.C."/>
            <person name="Yang T.C."/>
            <person name="Huo Q.B."/>
            <person name="Li W."/>
            <person name="Chen H.Y."/>
            <person name="Chen S.E."/>
            <person name="Zhou L.G."/>
            <person name="Ni X.B."/>
            <person name="Tian J.H."/>
            <person name="Sheng Y."/>
            <person name="Liu T."/>
            <person name="Pan Y.S."/>
            <person name="Xia L.Y."/>
            <person name="Li J."/>
            <person name="Zhao F."/>
            <person name="Cao W.C."/>
        </authorList>
    </citation>
    <scope>NUCLEOTIDE SEQUENCE [LARGE SCALE GENOMIC DNA]</scope>
    <source>
        <strain evidence="1">Iper-2018</strain>
    </source>
</reference>
<comment type="caution">
    <text evidence="1">The sequence shown here is derived from an EMBL/GenBank/DDBJ whole genome shotgun (WGS) entry which is preliminary data.</text>
</comment>
<proteinExistence type="predicted"/>
<gene>
    <name evidence="1" type="ORF">HPB47_018949</name>
</gene>
<evidence type="ECO:0000313" key="1">
    <source>
        <dbReference type="EMBL" id="KAG0434676.1"/>
    </source>
</evidence>
<dbReference type="EMBL" id="JABSTQ010008289">
    <property type="protein sequence ID" value="KAG0434676.1"/>
    <property type="molecule type" value="Genomic_DNA"/>
</dbReference>
<name>A0AC60QLD2_IXOPE</name>
<sequence length="678" mass="74993">MDVCEDESAPPSMPAAPVVVSWLDFLLDDTLLEKHLSQQEKPDPSAFELVIQFLSNATELPSPGSSTPGNGPPGGLEGPASGEPGNCSPEHETANRKSLPLKLLALKAAAFLGWNLDLFEQKLPLTMQQTLINELQKAVDCTELLGDAKEEVGPDAAFALGLRCRWVLRTAVRSRIPVRSAKGIALQLPGQVDPTQVAPEVADAITKATLNYGNEKRRPFVNVERRMLNYDNVKQRRFENVEQQNLRFGTVKFNCEEECEAASSFLERLLSERWPVRVPTIATFAVLKREEPPSQSHHWDRGVMASQDDLSCQISYELGAFHFYKERYQQAAERFESALRLYSKLKQRQLSQLDLGRLKGFCLACRSGGSRRPSSLLEKLKASLAANCKGLVSVLLEDNVKREIPLWERDMAELRAHQMLPNTEVPTQVSLCNCIRKVVEGDLSLCGTQISWATMDKACIIFLNEHADMSRNNVVSELLAQTDGSAMDRERLSSCFAREAGGVMERAWHRLKYVPPPPRTDQVAKDLAFAELHPTVPNQCPPSTLAAPWWPLHPAAVQSSYCKDQMCVPTTMPCQPAPQLPPQWAVQQPQALATSFQPMPQPTPQWAAPQHPTWAPPLTQQGQHLPPTEDKCVNAVVGLDTLPDTAQLADNATSNAATGATNVDICRLTARETGERRG</sequence>
<organism evidence="1 2">
    <name type="scientific">Ixodes persulcatus</name>
    <name type="common">Taiga tick</name>
    <dbReference type="NCBI Taxonomy" id="34615"/>
    <lineage>
        <taxon>Eukaryota</taxon>
        <taxon>Metazoa</taxon>
        <taxon>Ecdysozoa</taxon>
        <taxon>Arthropoda</taxon>
        <taxon>Chelicerata</taxon>
        <taxon>Arachnida</taxon>
        <taxon>Acari</taxon>
        <taxon>Parasitiformes</taxon>
        <taxon>Ixodida</taxon>
        <taxon>Ixodoidea</taxon>
        <taxon>Ixodidae</taxon>
        <taxon>Ixodinae</taxon>
        <taxon>Ixodes</taxon>
    </lineage>
</organism>
<evidence type="ECO:0000313" key="2">
    <source>
        <dbReference type="Proteomes" id="UP000805193"/>
    </source>
</evidence>
<dbReference type="Proteomes" id="UP000805193">
    <property type="component" value="Unassembled WGS sequence"/>
</dbReference>
<keyword evidence="2" id="KW-1185">Reference proteome</keyword>